<feature type="domain" description="Periplasmic copper-binding protein NosD beta helix" evidence="1">
    <location>
        <begin position="107"/>
        <end position="235"/>
    </location>
</feature>
<dbReference type="SUPFAM" id="SSF51126">
    <property type="entry name" value="Pectin lyase-like"/>
    <property type="match status" value="1"/>
</dbReference>
<organism evidence="2 3">
    <name type="scientific">Fermentimicrarchaeum limneticum</name>
    <dbReference type="NCBI Taxonomy" id="2795018"/>
    <lineage>
        <taxon>Archaea</taxon>
        <taxon>Candidatus Micrarchaeota</taxon>
        <taxon>Candidatus Fermentimicrarchaeales</taxon>
        <taxon>Candidatus Fermentimicrarchaeaceae</taxon>
        <taxon>Candidatus Fermentimicrarchaeum</taxon>
    </lineage>
</organism>
<name>A0A7D5XCB7_FERL1</name>
<dbReference type="Proteomes" id="UP000510821">
    <property type="component" value="Chromosome"/>
</dbReference>
<protein>
    <recommendedName>
        <fullName evidence="1">Periplasmic copper-binding protein NosD beta helix domain-containing protein</fullName>
    </recommendedName>
</protein>
<dbReference type="KEGG" id="flt:Sv326_0276"/>
<dbReference type="AlphaFoldDB" id="A0A7D5XCB7"/>
<dbReference type="InterPro" id="IPR011050">
    <property type="entry name" value="Pectin_lyase_fold/virulence"/>
</dbReference>
<evidence type="ECO:0000259" key="1">
    <source>
        <dbReference type="Pfam" id="PF05048"/>
    </source>
</evidence>
<sequence length="281" mass="30588">MRKEVIALLLLVIVVATFWFFTRPKEEQVMCPAVCKYGCITGTAQCREPPPLVCPSTCKLGCKPGTTQCKPEVVEPRATRITGCGALNETSEMVFNLHSDEQCLVIQRDNIILDCMSNMILGNGKTGSYGIYLKGRKNVTIQNCVIENYGSGIVVDSSSNISILNVRVVDNLDDGILISSSKSVLLDRALSLKNSNGLFIISSENLVLSNNSFSENVFGILIVSSEIASLSGNRICSSWSMDMKCENSQIMQSEGNTCGLAVECEVECSLCSEIDQRPDID</sequence>
<dbReference type="Gene3D" id="2.160.20.10">
    <property type="entry name" value="Single-stranded right-handed beta-helix, Pectin lyase-like"/>
    <property type="match status" value="1"/>
</dbReference>
<reference evidence="3" key="1">
    <citation type="submission" date="2020-07" db="EMBL/GenBank/DDBJ databases">
        <title>Metabolic diversity and evolutionary history of the archaeal phylum ###Micrarchaeota### uncovered from a freshwater lake metagenome.</title>
        <authorList>
            <person name="Kadnikov V.V."/>
            <person name="Savvichev A.S."/>
            <person name="Mardanov A.V."/>
            <person name="Beletsky A.V."/>
            <person name="Chupakov A.V."/>
            <person name="Kokryatskaya N.M."/>
            <person name="Pimenov N.V."/>
            <person name="Ravin N.V."/>
        </authorList>
    </citation>
    <scope>NUCLEOTIDE SEQUENCE [LARGE SCALE GENOMIC DNA]</scope>
</reference>
<dbReference type="InterPro" id="IPR006626">
    <property type="entry name" value="PbH1"/>
</dbReference>
<evidence type="ECO:0000313" key="2">
    <source>
        <dbReference type="EMBL" id="QLJ52451.1"/>
    </source>
</evidence>
<dbReference type="Pfam" id="PF05048">
    <property type="entry name" value="NosD"/>
    <property type="match status" value="1"/>
</dbReference>
<gene>
    <name evidence="2" type="ORF">Sv326_0276</name>
</gene>
<proteinExistence type="predicted"/>
<dbReference type="EMBL" id="CP058998">
    <property type="protein sequence ID" value="QLJ52451.1"/>
    <property type="molecule type" value="Genomic_DNA"/>
</dbReference>
<evidence type="ECO:0000313" key="3">
    <source>
        <dbReference type="Proteomes" id="UP000510821"/>
    </source>
</evidence>
<dbReference type="InterPro" id="IPR012334">
    <property type="entry name" value="Pectin_lyas_fold"/>
</dbReference>
<accession>A0A7D5XCB7</accession>
<dbReference type="InterPro" id="IPR007742">
    <property type="entry name" value="NosD_dom"/>
</dbReference>
<dbReference type="SMART" id="SM00710">
    <property type="entry name" value="PbH1"/>
    <property type="match status" value="3"/>
</dbReference>